<name>A0ABW2V0T0_9BACL</name>
<evidence type="ECO:0000313" key="2">
    <source>
        <dbReference type="Proteomes" id="UP001596528"/>
    </source>
</evidence>
<dbReference type="EMBL" id="JBHTGQ010000002">
    <property type="protein sequence ID" value="MFC7748570.1"/>
    <property type="molecule type" value="Genomic_DNA"/>
</dbReference>
<sequence length="392" mass="44268">MSATEEMTSYGRRYLQTDSYGAAAFCFHRALLQNSRDENAWNGLILALSLMRMEADIRIALARYALLDGLGFDRDLLPAAMLLWRDNPVALAEWTKAMSARAKGPEKEALEGMSADLDRAVEALKEKRGEQWNQGMPNLAQTAAQKLDLDWIAEQPRDKLLAQLEQGIVSEDLDTSMHAIRMLCMMPDPKSEALLRRACRNEELDPKAVTHAALSLRWLGVRGNVKLVKMGEPVVINLENPTPELTISVPAAFKPALDRMKLWLAMKAGIVTAEEYESFASTDEPQLPEELAEKLKRLDIPAAFEEVVHVLIRAAYDHYYPFVPKPRGLRDWSDAMLQLMKEYAEGIGMEWTFGEPDTGEISVGHKRWILSASPDFQDNVRQIRETRARMNL</sequence>
<evidence type="ECO:0000313" key="1">
    <source>
        <dbReference type="EMBL" id="MFC7748570.1"/>
    </source>
</evidence>
<reference evidence="2" key="1">
    <citation type="journal article" date="2019" name="Int. J. Syst. Evol. Microbiol.">
        <title>The Global Catalogue of Microorganisms (GCM) 10K type strain sequencing project: providing services to taxonomists for standard genome sequencing and annotation.</title>
        <authorList>
            <consortium name="The Broad Institute Genomics Platform"/>
            <consortium name="The Broad Institute Genome Sequencing Center for Infectious Disease"/>
            <person name="Wu L."/>
            <person name="Ma J."/>
        </authorList>
    </citation>
    <scope>NUCLEOTIDE SEQUENCE [LARGE SCALE GENOMIC DNA]</scope>
    <source>
        <strain evidence="2">JCM 18657</strain>
    </source>
</reference>
<accession>A0ABW2V0T0</accession>
<keyword evidence="2" id="KW-1185">Reference proteome</keyword>
<organism evidence="1 2">
    <name type="scientific">Paenibacillus thermoaerophilus</name>
    <dbReference type="NCBI Taxonomy" id="1215385"/>
    <lineage>
        <taxon>Bacteria</taxon>
        <taxon>Bacillati</taxon>
        <taxon>Bacillota</taxon>
        <taxon>Bacilli</taxon>
        <taxon>Bacillales</taxon>
        <taxon>Paenibacillaceae</taxon>
        <taxon>Paenibacillus</taxon>
    </lineage>
</organism>
<gene>
    <name evidence="1" type="ORF">ACFQWB_01245</name>
</gene>
<dbReference type="Proteomes" id="UP001596528">
    <property type="component" value="Unassembled WGS sequence"/>
</dbReference>
<comment type="caution">
    <text evidence="1">The sequence shown here is derived from an EMBL/GenBank/DDBJ whole genome shotgun (WGS) entry which is preliminary data.</text>
</comment>
<proteinExistence type="predicted"/>
<dbReference type="RefSeq" id="WP_138787629.1">
    <property type="nucleotide sequence ID" value="NZ_JBHTGQ010000002.1"/>
</dbReference>
<protein>
    <submittedName>
        <fullName evidence="1">HEAT repeat domain-containing protein</fullName>
    </submittedName>
</protein>